<gene>
    <name evidence="1" type="ORF">SAMN05443248_7970</name>
</gene>
<name>A0A1M5Y6A2_9BRAD</name>
<evidence type="ECO:0000313" key="1">
    <source>
        <dbReference type="EMBL" id="SHI07590.1"/>
    </source>
</evidence>
<dbReference type="EMBL" id="LT670817">
    <property type="protein sequence ID" value="SHI07590.1"/>
    <property type="molecule type" value="Genomic_DNA"/>
</dbReference>
<accession>A0A1M5Y6A2</accession>
<organism evidence="1 2">
    <name type="scientific">Bradyrhizobium erythrophlei</name>
    <dbReference type="NCBI Taxonomy" id="1437360"/>
    <lineage>
        <taxon>Bacteria</taxon>
        <taxon>Pseudomonadati</taxon>
        <taxon>Pseudomonadota</taxon>
        <taxon>Alphaproteobacteria</taxon>
        <taxon>Hyphomicrobiales</taxon>
        <taxon>Nitrobacteraceae</taxon>
        <taxon>Bradyrhizobium</taxon>
    </lineage>
</organism>
<proteinExistence type="predicted"/>
<protein>
    <submittedName>
        <fullName evidence="1">Uncharacterized protein</fullName>
    </submittedName>
</protein>
<dbReference type="Proteomes" id="UP000189796">
    <property type="component" value="Chromosome I"/>
</dbReference>
<dbReference type="AlphaFoldDB" id="A0A1M5Y6A2"/>
<evidence type="ECO:0000313" key="2">
    <source>
        <dbReference type="Proteomes" id="UP000189796"/>
    </source>
</evidence>
<dbReference type="RefSeq" id="WP_172842430.1">
    <property type="nucleotide sequence ID" value="NZ_LT670817.1"/>
</dbReference>
<sequence length="64" mass="7071">MLLRINPVILSCCFHFTLPDWLKFVALSESLAIQFGDAGRPKLDAGIVKVGIWENEDSSIAPQV</sequence>
<reference evidence="1 2" key="1">
    <citation type="submission" date="2016-11" db="EMBL/GenBank/DDBJ databases">
        <authorList>
            <person name="Jaros S."/>
            <person name="Januszkiewicz K."/>
            <person name="Wedrychowicz H."/>
        </authorList>
    </citation>
    <scope>NUCLEOTIDE SEQUENCE [LARGE SCALE GENOMIC DNA]</scope>
    <source>
        <strain evidence="1 2">GAS138</strain>
    </source>
</reference>